<dbReference type="InterPro" id="IPR052264">
    <property type="entry name" value="UPF0175_domain"/>
</dbReference>
<dbReference type="OrthoDB" id="93800at2157"/>
<sequence length="102" mass="11628">MAATITLPESVLQAIRVLERFIRRILAVELYREGRLSLGKAAEVAGARNKWEMVMLLDEKGVALDYSAEDAEQDLNTLKKYLERPNTNDCSRTGHEDHKNNR</sequence>
<dbReference type="PANTHER" id="PTHR37525:SF1">
    <property type="entry name" value="UPF0175 PROTEIN SSL1255"/>
    <property type="match status" value="1"/>
</dbReference>
<dbReference type="EMBL" id="CM001555">
    <property type="protein sequence ID" value="EJG06707.1"/>
    <property type="molecule type" value="Genomic_DNA"/>
</dbReference>
<reference evidence="3 4" key="1">
    <citation type="submission" date="2011-08" db="EMBL/GenBank/DDBJ databases">
        <title>The complete genome of Methanofollis liminatans DSM 4140.</title>
        <authorList>
            <consortium name="US DOE Joint Genome Institute (JGI-PGF)"/>
            <person name="Lucas S."/>
            <person name="Han J."/>
            <person name="Lapidus A."/>
            <person name="Bruce D."/>
            <person name="Goodwin L."/>
            <person name="Pitluck S."/>
            <person name="Peters L."/>
            <person name="Kyrpides N."/>
            <person name="Mavromatis K."/>
            <person name="Ivanova N."/>
            <person name="Mikhailova N."/>
            <person name="Lu M."/>
            <person name="Detter J.C."/>
            <person name="Tapia R."/>
            <person name="Han C."/>
            <person name="Land M."/>
            <person name="Hauser L."/>
            <person name="Markowitz V."/>
            <person name="Cheng J.-F."/>
            <person name="Hugenholtz P."/>
            <person name="Woyke T."/>
            <person name="Wu D."/>
            <person name="Spring S."/>
            <person name="Schuler E."/>
            <person name="Brambilla E."/>
            <person name="Klenk H.-P."/>
            <person name="Eisen J.A."/>
        </authorList>
    </citation>
    <scope>NUCLEOTIDE SEQUENCE [LARGE SCALE GENOMIC DNA]</scope>
    <source>
        <strain evidence="3 4">DSM 4140</strain>
    </source>
</reference>
<evidence type="ECO:0000313" key="4">
    <source>
        <dbReference type="Proteomes" id="UP000005095"/>
    </source>
</evidence>
<organism evidence="3 4">
    <name type="scientific">Methanofollis liminatans DSM 4140</name>
    <dbReference type="NCBI Taxonomy" id="28892"/>
    <lineage>
        <taxon>Archaea</taxon>
        <taxon>Methanobacteriati</taxon>
        <taxon>Methanobacteriota</taxon>
        <taxon>Stenosarchaea group</taxon>
        <taxon>Methanomicrobia</taxon>
        <taxon>Methanomicrobiales</taxon>
        <taxon>Methanomicrobiaceae</taxon>
        <taxon>Methanofollis</taxon>
    </lineage>
</organism>
<dbReference type="AlphaFoldDB" id="J1L116"/>
<dbReference type="HOGENOM" id="CLU_154570_4_2_2"/>
<accession>J1L116</accession>
<keyword evidence="4" id="KW-1185">Reference proteome</keyword>
<dbReference type="RefSeq" id="WP_004038132.1">
    <property type="nucleotide sequence ID" value="NZ_CM001555.1"/>
</dbReference>
<evidence type="ECO:0000313" key="3">
    <source>
        <dbReference type="EMBL" id="EJG06707.1"/>
    </source>
</evidence>
<proteinExistence type="inferred from homology"/>
<dbReference type="PANTHER" id="PTHR37525">
    <property type="entry name" value="UPF0175 PROTEIN SSL1255"/>
    <property type="match status" value="1"/>
</dbReference>
<evidence type="ECO:0000256" key="2">
    <source>
        <dbReference type="SAM" id="MobiDB-lite"/>
    </source>
</evidence>
<gene>
    <name evidence="3" type="ORF">Metli_0743</name>
</gene>
<dbReference type="InterPro" id="IPR005368">
    <property type="entry name" value="UPF0175"/>
</dbReference>
<feature type="compositionally biased region" description="Basic and acidic residues" evidence="2">
    <location>
        <begin position="92"/>
        <end position="102"/>
    </location>
</feature>
<name>J1L116_9EURY</name>
<evidence type="ECO:0000256" key="1">
    <source>
        <dbReference type="ARBA" id="ARBA00005651"/>
    </source>
</evidence>
<dbReference type="Proteomes" id="UP000005095">
    <property type="component" value="Chromosome"/>
</dbReference>
<feature type="region of interest" description="Disordered" evidence="2">
    <location>
        <begin position="79"/>
        <end position="102"/>
    </location>
</feature>
<comment type="similarity">
    <text evidence="1">Belongs to the UPF0175 family.</text>
</comment>
<dbReference type="STRING" id="28892.Metli_0743"/>
<dbReference type="Pfam" id="PF03683">
    <property type="entry name" value="UPF0175"/>
    <property type="match status" value="1"/>
</dbReference>
<protein>
    <submittedName>
        <fullName evidence="3">Uncharacterized protein</fullName>
    </submittedName>
</protein>